<comment type="caution">
    <text evidence="2">The sequence shown here is derived from an EMBL/GenBank/DDBJ whole genome shotgun (WGS) entry which is preliminary data.</text>
</comment>
<dbReference type="GeneID" id="92083191"/>
<dbReference type="RefSeq" id="XP_066694272.1">
    <property type="nucleotide sequence ID" value="XM_066850129.1"/>
</dbReference>
<sequence length="98" mass="10489">MSAASTSTLLTLPRRDRQPDLFAGELRPRESPEPPRDQPRPPRHRSPAVLPRARLPGGGLGNRGPEGPVRLPPPRDAAAAGRVRRPHGGDAATYRAPG</sequence>
<accession>A0ABR1PWY4</accession>
<gene>
    <name evidence="2" type="ORF">PG986_013907</name>
</gene>
<protein>
    <submittedName>
        <fullName evidence="2">Uncharacterized protein</fullName>
    </submittedName>
</protein>
<proteinExistence type="predicted"/>
<feature type="region of interest" description="Disordered" evidence="1">
    <location>
        <begin position="1"/>
        <end position="98"/>
    </location>
</feature>
<dbReference type="EMBL" id="JAQQWE010000009">
    <property type="protein sequence ID" value="KAK7941520.1"/>
    <property type="molecule type" value="Genomic_DNA"/>
</dbReference>
<evidence type="ECO:0000313" key="3">
    <source>
        <dbReference type="Proteomes" id="UP001391051"/>
    </source>
</evidence>
<reference evidence="2 3" key="1">
    <citation type="submission" date="2023-01" db="EMBL/GenBank/DDBJ databases">
        <title>Analysis of 21 Apiospora genomes using comparative genomics revels a genus with tremendous synthesis potential of carbohydrate active enzymes and secondary metabolites.</title>
        <authorList>
            <person name="Sorensen T."/>
        </authorList>
    </citation>
    <scope>NUCLEOTIDE SEQUENCE [LARGE SCALE GENOMIC DNA]</scope>
    <source>
        <strain evidence="2 3">CBS 24483</strain>
    </source>
</reference>
<dbReference type="Proteomes" id="UP001391051">
    <property type="component" value="Unassembled WGS sequence"/>
</dbReference>
<feature type="compositionally biased region" description="Polar residues" evidence="1">
    <location>
        <begin position="1"/>
        <end position="10"/>
    </location>
</feature>
<name>A0ABR1PWY4_9PEZI</name>
<feature type="compositionally biased region" description="Basic and acidic residues" evidence="1">
    <location>
        <begin position="26"/>
        <end position="40"/>
    </location>
</feature>
<organism evidence="2 3">
    <name type="scientific">Apiospora aurea</name>
    <dbReference type="NCBI Taxonomy" id="335848"/>
    <lineage>
        <taxon>Eukaryota</taxon>
        <taxon>Fungi</taxon>
        <taxon>Dikarya</taxon>
        <taxon>Ascomycota</taxon>
        <taxon>Pezizomycotina</taxon>
        <taxon>Sordariomycetes</taxon>
        <taxon>Xylariomycetidae</taxon>
        <taxon>Amphisphaeriales</taxon>
        <taxon>Apiosporaceae</taxon>
        <taxon>Apiospora</taxon>
    </lineage>
</organism>
<keyword evidence="3" id="KW-1185">Reference proteome</keyword>
<evidence type="ECO:0000313" key="2">
    <source>
        <dbReference type="EMBL" id="KAK7941520.1"/>
    </source>
</evidence>
<evidence type="ECO:0000256" key="1">
    <source>
        <dbReference type="SAM" id="MobiDB-lite"/>
    </source>
</evidence>